<proteinExistence type="predicted"/>
<dbReference type="GO" id="GO:0003677">
    <property type="term" value="F:DNA binding"/>
    <property type="evidence" value="ECO:0007669"/>
    <property type="project" value="UniProtKB-KW"/>
</dbReference>
<keyword evidence="1" id="KW-0805">Transcription regulation</keyword>
<dbReference type="InterPro" id="IPR000524">
    <property type="entry name" value="Tscrpt_reg_HTH_GntR"/>
</dbReference>
<keyword evidence="2" id="KW-0238">DNA-binding</keyword>
<dbReference type="SUPFAM" id="SSF46785">
    <property type="entry name" value="Winged helix' DNA-binding domain"/>
    <property type="match status" value="1"/>
</dbReference>
<keyword evidence="3" id="KW-0804">Transcription</keyword>
<dbReference type="InterPro" id="IPR036388">
    <property type="entry name" value="WH-like_DNA-bd_sf"/>
</dbReference>
<comment type="caution">
    <text evidence="5">The sequence shown here is derived from an EMBL/GenBank/DDBJ whole genome shotgun (WGS) entry which is preliminary data.</text>
</comment>
<reference evidence="5" key="2">
    <citation type="journal article" date="2021" name="PeerJ">
        <title>Extensive microbial diversity within the chicken gut microbiome revealed by metagenomics and culture.</title>
        <authorList>
            <person name="Gilroy R."/>
            <person name="Ravi A."/>
            <person name="Getino M."/>
            <person name="Pursley I."/>
            <person name="Horton D.L."/>
            <person name="Alikhan N.F."/>
            <person name="Baker D."/>
            <person name="Gharbi K."/>
            <person name="Hall N."/>
            <person name="Watson M."/>
            <person name="Adriaenssens E.M."/>
            <person name="Foster-Nyarko E."/>
            <person name="Jarju S."/>
            <person name="Secka A."/>
            <person name="Antonio M."/>
            <person name="Oren A."/>
            <person name="Chaudhuri R.R."/>
            <person name="La Ragione R."/>
            <person name="Hildebrand F."/>
            <person name="Pallen M.J."/>
        </authorList>
    </citation>
    <scope>NUCLEOTIDE SEQUENCE</scope>
    <source>
        <strain evidence="5">CHK191-8634</strain>
    </source>
</reference>
<name>A0A9D1IWC7_9CLOT</name>
<feature type="domain" description="HTH gntR-type" evidence="4">
    <location>
        <begin position="9"/>
        <end position="77"/>
    </location>
</feature>
<dbReference type="PANTHER" id="PTHR38445:SF9">
    <property type="entry name" value="HTH-TYPE TRANSCRIPTIONAL REPRESSOR YTRA"/>
    <property type="match status" value="1"/>
</dbReference>
<evidence type="ECO:0000313" key="6">
    <source>
        <dbReference type="Proteomes" id="UP000824073"/>
    </source>
</evidence>
<evidence type="ECO:0000256" key="1">
    <source>
        <dbReference type="ARBA" id="ARBA00023015"/>
    </source>
</evidence>
<dbReference type="SMART" id="SM00345">
    <property type="entry name" value="HTH_GNTR"/>
    <property type="match status" value="1"/>
</dbReference>
<dbReference type="InterPro" id="IPR036390">
    <property type="entry name" value="WH_DNA-bd_sf"/>
</dbReference>
<evidence type="ECO:0000256" key="2">
    <source>
        <dbReference type="ARBA" id="ARBA00023125"/>
    </source>
</evidence>
<dbReference type="PROSITE" id="PS50949">
    <property type="entry name" value="HTH_GNTR"/>
    <property type="match status" value="1"/>
</dbReference>
<evidence type="ECO:0000259" key="4">
    <source>
        <dbReference type="PROSITE" id="PS50949"/>
    </source>
</evidence>
<evidence type="ECO:0000256" key="3">
    <source>
        <dbReference type="ARBA" id="ARBA00023163"/>
    </source>
</evidence>
<sequence length="335" mass="37302">MDFKLDGQSPLYKQIVEQILLKIKSGELPPGAKLPTERELAHELGVARGTVKKAYAELADNNIIEVIQGSGSYVYSDKQNFDGERRRLAIGMIEELLSRLTYWDFSLKETSMLIRMCLWRHETGERQVRVAAIDCNPESLSIFKRQLSYLPNIALSVFSVDSIILNDNAAPIFSGFDLVLTTETHFEQVSRCLSGAGVRVLPVSVGLSHQTIVDISALPEKCTVGIHCVSNKFANLIARQVAAFRSVPHPLPVCFESDRQASERFLQKLDCVIVNPDSALLAPELFGDLGRRFSENGGRIIPFDYLIDRGSLIHVEEQIDRILKNKAAYPGSELG</sequence>
<dbReference type="CDD" id="cd07377">
    <property type="entry name" value="WHTH_GntR"/>
    <property type="match status" value="1"/>
</dbReference>
<evidence type="ECO:0000313" key="5">
    <source>
        <dbReference type="EMBL" id="HIU43234.1"/>
    </source>
</evidence>
<dbReference type="EMBL" id="DVMR01000031">
    <property type="protein sequence ID" value="HIU43234.1"/>
    <property type="molecule type" value="Genomic_DNA"/>
</dbReference>
<dbReference type="Pfam" id="PF00392">
    <property type="entry name" value="GntR"/>
    <property type="match status" value="1"/>
</dbReference>
<dbReference type="PRINTS" id="PR00035">
    <property type="entry name" value="HTHGNTR"/>
</dbReference>
<dbReference type="PANTHER" id="PTHR38445">
    <property type="entry name" value="HTH-TYPE TRANSCRIPTIONAL REPRESSOR YTRA"/>
    <property type="match status" value="1"/>
</dbReference>
<protein>
    <submittedName>
        <fullName evidence="5">GntR family transcriptional regulator</fullName>
    </submittedName>
</protein>
<gene>
    <name evidence="5" type="ORF">IAB67_02930</name>
</gene>
<dbReference type="GO" id="GO:0003700">
    <property type="term" value="F:DNA-binding transcription factor activity"/>
    <property type="evidence" value="ECO:0007669"/>
    <property type="project" value="InterPro"/>
</dbReference>
<dbReference type="AlphaFoldDB" id="A0A9D1IWC7"/>
<dbReference type="Proteomes" id="UP000824073">
    <property type="component" value="Unassembled WGS sequence"/>
</dbReference>
<organism evidence="5 6">
    <name type="scientific">Candidatus Ventrousia excrementavium</name>
    <dbReference type="NCBI Taxonomy" id="2840961"/>
    <lineage>
        <taxon>Bacteria</taxon>
        <taxon>Bacillati</taxon>
        <taxon>Bacillota</taxon>
        <taxon>Clostridia</taxon>
        <taxon>Eubacteriales</taxon>
        <taxon>Clostridiaceae</taxon>
        <taxon>Clostridiaceae incertae sedis</taxon>
        <taxon>Candidatus Ventrousia</taxon>
    </lineage>
</organism>
<reference evidence="5" key="1">
    <citation type="submission" date="2020-10" db="EMBL/GenBank/DDBJ databases">
        <authorList>
            <person name="Gilroy R."/>
        </authorList>
    </citation>
    <scope>NUCLEOTIDE SEQUENCE</scope>
    <source>
        <strain evidence="5">CHK191-8634</strain>
    </source>
</reference>
<accession>A0A9D1IWC7</accession>
<dbReference type="Gene3D" id="1.10.10.10">
    <property type="entry name" value="Winged helix-like DNA-binding domain superfamily/Winged helix DNA-binding domain"/>
    <property type="match status" value="1"/>
</dbReference>